<dbReference type="EMBL" id="JACHMM010000001">
    <property type="protein sequence ID" value="MBB5791659.1"/>
    <property type="molecule type" value="Genomic_DNA"/>
</dbReference>
<name>A0A7W9GX61_9ACTN</name>
<evidence type="ECO:0000256" key="2">
    <source>
        <dbReference type="ARBA" id="ARBA00022448"/>
    </source>
</evidence>
<accession>A0A7W9GX61</accession>
<keyword evidence="4 7" id="KW-0812">Transmembrane</keyword>
<keyword evidence="5 7" id="KW-1133">Transmembrane helix</keyword>
<keyword evidence="2 7" id="KW-0813">Transport</keyword>
<proteinExistence type="inferred from homology"/>
<dbReference type="AlphaFoldDB" id="A0A7W9GX61"/>
<keyword evidence="10" id="KW-1185">Reference proteome</keyword>
<keyword evidence="3" id="KW-1003">Cell membrane</keyword>
<feature type="domain" description="ABC transmembrane type-1" evidence="8">
    <location>
        <begin position="48"/>
        <end position="238"/>
    </location>
</feature>
<comment type="caution">
    <text evidence="9">The sequence shown here is derived from an EMBL/GenBank/DDBJ whole genome shotgun (WGS) entry which is preliminary data.</text>
</comment>
<evidence type="ECO:0000256" key="4">
    <source>
        <dbReference type="ARBA" id="ARBA00022692"/>
    </source>
</evidence>
<dbReference type="PROSITE" id="PS50928">
    <property type="entry name" value="ABC_TM1"/>
    <property type="match status" value="1"/>
</dbReference>
<dbReference type="Pfam" id="PF00528">
    <property type="entry name" value="BPD_transp_1"/>
    <property type="match status" value="1"/>
</dbReference>
<evidence type="ECO:0000313" key="9">
    <source>
        <dbReference type="EMBL" id="MBB5791659.1"/>
    </source>
</evidence>
<dbReference type="GO" id="GO:0055085">
    <property type="term" value="P:transmembrane transport"/>
    <property type="evidence" value="ECO:0007669"/>
    <property type="project" value="InterPro"/>
</dbReference>
<evidence type="ECO:0000313" key="10">
    <source>
        <dbReference type="Proteomes" id="UP000542813"/>
    </source>
</evidence>
<dbReference type="CDD" id="cd06261">
    <property type="entry name" value="TM_PBP2"/>
    <property type="match status" value="1"/>
</dbReference>
<evidence type="ECO:0000256" key="5">
    <source>
        <dbReference type="ARBA" id="ARBA00022989"/>
    </source>
</evidence>
<dbReference type="PANTHER" id="PTHR43386">
    <property type="entry name" value="OLIGOPEPTIDE TRANSPORT SYSTEM PERMEASE PROTEIN APPC"/>
    <property type="match status" value="1"/>
</dbReference>
<reference evidence="9 10" key="1">
    <citation type="submission" date="2020-08" db="EMBL/GenBank/DDBJ databases">
        <title>Sequencing the genomes of 1000 actinobacteria strains.</title>
        <authorList>
            <person name="Klenk H.-P."/>
        </authorList>
    </citation>
    <scope>NUCLEOTIDE SEQUENCE [LARGE SCALE GENOMIC DNA]</scope>
    <source>
        <strain evidence="9 10">DSM 102122</strain>
    </source>
</reference>
<evidence type="ECO:0000259" key="8">
    <source>
        <dbReference type="PROSITE" id="PS50928"/>
    </source>
</evidence>
<dbReference type="SUPFAM" id="SSF161098">
    <property type="entry name" value="MetI-like"/>
    <property type="match status" value="1"/>
</dbReference>
<feature type="transmembrane region" description="Helical" evidence="7">
    <location>
        <begin position="113"/>
        <end position="130"/>
    </location>
</feature>
<keyword evidence="6 7" id="KW-0472">Membrane</keyword>
<feature type="transmembrane region" description="Helical" evidence="7">
    <location>
        <begin position="214"/>
        <end position="238"/>
    </location>
</feature>
<feature type="transmembrane region" description="Helical" evidence="7">
    <location>
        <begin position="52"/>
        <end position="74"/>
    </location>
</feature>
<dbReference type="GO" id="GO:0005886">
    <property type="term" value="C:plasma membrane"/>
    <property type="evidence" value="ECO:0007669"/>
    <property type="project" value="UniProtKB-SubCell"/>
</dbReference>
<dbReference type="InterPro" id="IPR050366">
    <property type="entry name" value="BP-dependent_transpt_permease"/>
</dbReference>
<organism evidence="9 10">
    <name type="scientific">Jiangella mangrovi</name>
    <dbReference type="NCBI Taxonomy" id="1524084"/>
    <lineage>
        <taxon>Bacteria</taxon>
        <taxon>Bacillati</taxon>
        <taxon>Actinomycetota</taxon>
        <taxon>Actinomycetes</taxon>
        <taxon>Jiangellales</taxon>
        <taxon>Jiangellaceae</taxon>
        <taxon>Jiangella</taxon>
    </lineage>
</organism>
<feature type="transmembrane region" description="Helical" evidence="7">
    <location>
        <begin position="86"/>
        <end position="107"/>
    </location>
</feature>
<comment type="similarity">
    <text evidence="7">Belongs to the binding-protein-dependent transport system permease family.</text>
</comment>
<protein>
    <submittedName>
        <fullName evidence="9">Peptide/nickel transport system permease protein</fullName>
    </submittedName>
</protein>
<sequence>MLVILPATLVGSPNALNVGSPLEAPSREHLFGTDQLGRDVAARVVHGARLSFTVAACSALTALVAGALLGAIAARNRRWLDEPIMRLMDVALAFPGILLAVVLAAAIGPSMTTTIIVLAVIYTPSMARLVRASIFAEQGEDYVTAATLIGTRSVRVVGYHVGINVALPIMVYTTLIMADAIVAEAALSFLGAGIKAPAPSWGNIIRDGQAIVHAGAWWVALFPGLAILITVLGLNRLSESLGRNLRRR</sequence>
<dbReference type="RefSeq" id="WP_184828593.1">
    <property type="nucleotide sequence ID" value="NZ_JACHMM010000001.1"/>
</dbReference>
<dbReference type="InterPro" id="IPR035906">
    <property type="entry name" value="MetI-like_sf"/>
</dbReference>
<dbReference type="Proteomes" id="UP000542813">
    <property type="component" value="Unassembled WGS sequence"/>
</dbReference>
<evidence type="ECO:0000256" key="3">
    <source>
        <dbReference type="ARBA" id="ARBA00022475"/>
    </source>
</evidence>
<comment type="subcellular location">
    <subcellularLocation>
        <location evidence="1 7">Cell membrane</location>
        <topology evidence="1 7">Multi-pass membrane protein</topology>
    </subcellularLocation>
</comment>
<evidence type="ECO:0000256" key="1">
    <source>
        <dbReference type="ARBA" id="ARBA00004651"/>
    </source>
</evidence>
<dbReference type="Gene3D" id="1.10.3720.10">
    <property type="entry name" value="MetI-like"/>
    <property type="match status" value="1"/>
</dbReference>
<dbReference type="PANTHER" id="PTHR43386:SF1">
    <property type="entry name" value="D,D-DIPEPTIDE TRANSPORT SYSTEM PERMEASE PROTEIN DDPC-RELATED"/>
    <property type="match status" value="1"/>
</dbReference>
<evidence type="ECO:0000256" key="6">
    <source>
        <dbReference type="ARBA" id="ARBA00023136"/>
    </source>
</evidence>
<gene>
    <name evidence="9" type="ORF">HD601_006234</name>
</gene>
<dbReference type="InterPro" id="IPR000515">
    <property type="entry name" value="MetI-like"/>
</dbReference>
<evidence type="ECO:0000256" key="7">
    <source>
        <dbReference type="RuleBase" id="RU363032"/>
    </source>
</evidence>